<keyword evidence="2" id="KW-1185">Reference proteome</keyword>
<dbReference type="EMBL" id="JAPHNI010000472">
    <property type="protein sequence ID" value="KAJ8110720.1"/>
    <property type="molecule type" value="Genomic_DNA"/>
</dbReference>
<organism evidence="1 2">
    <name type="scientific">Boeremia exigua</name>
    <dbReference type="NCBI Taxonomy" id="749465"/>
    <lineage>
        <taxon>Eukaryota</taxon>
        <taxon>Fungi</taxon>
        <taxon>Dikarya</taxon>
        <taxon>Ascomycota</taxon>
        <taxon>Pezizomycotina</taxon>
        <taxon>Dothideomycetes</taxon>
        <taxon>Pleosporomycetidae</taxon>
        <taxon>Pleosporales</taxon>
        <taxon>Pleosporineae</taxon>
        <taxon>Didymellaceae</taxon>
        <taxon>Boeremia</taxon>
    </lineage>
</organism>
<name>A0ACC2I6D5_9PLEO</name>
<evidence type="ECO:0000313" key="2">
    <source>
        <dbReference type="Proteomes" id="UP001153331"/>
    </source>
</evidence>
<gene>
    <name evidence="1" type="ORF">OPT61_g6505</name>
</gene>
<accession>A0ACC2I6D5</accession>
<sequence length="595" mass="67443">MGKSIRNWFIREGHNRELLSPLQELTRNHEAWSTSVLTLVEGEDRNGEQKLTIPSTYHAGSLSDAEFTISQLSTKRDKTHAAAQSSMILASTALAGLKAQREVESARKAGVDTQKVLSDVSSFLQGFSGIAEIVKAADQQFGGLAYGTVSVLATVAAHKTEREDFIEEVLEELAHAFPRLNILEHIEPRDSLRALMIGAFEMTIHFCRRTTEYCTANSMHRIKEASLKRDEMLKTVSRLRIKLSEIHKECELIMVQDLKKIRSTLDAMTITLSTAALEVSETKIRLQEVQARGKEVYATGEDTNNRVREGQAWMERQEQSRAQRAYLSELKKSLAIKDMTKAPDAIHRVRSLLRRLSENQEQNRKHAAPLSPEMLQANKTFRAWNEEPKSSMLVLGGHNFVREPDSEPGDDVEMSWLSAASAWYTEDALRKPGLTLSYFGQLNYSVRKQHRHTFWYVIKTFIYQLAQVLSEDSLERHEAMISGTDIPAWDAASDVEALEHMTSLLVTLLGFLPEDLGVSIIIDRLDHCQWEKFTENAVDGLGHAVRFLLQLVRQRKSGLKILLVLNNRSAVAVARTQKWTEDFFSITDWHQEAEE</sequence>
<evidence type="ECO:0000313" key="1">
    <source>
        <dbReference type="EMBL" id="KAJ8110720.1"/>
    </source>
</evidence>
<protein>
    <submittedName>
        <fullName evidence="1">Uncharacterized protein</fullName>
    </submittedName>
</protein>
<reference evidence="1" key="1">
    <citation type="submission" date="2022-11" db="EMBL/GenBank/DDBJ databases">
        <title>Genome Sequence of Boeremia exigua.</title>
        <authorList>
            <person name="Buettner E."/>
        </authorList>
    </citation>
    <scope>NUCLEOTIDE SEQUENCE</scope>
    <source>
        <strain evidence="1">CU02</strain>
    </source>
</reference>
<proteinExistence type="predicted"/>
<dbReference type="Proteomes" id="UP001153331">
    <property type="component" value="Unassembled WGS sequence"/>
</dbReference>
<comment type="caution">
    <text evidence="1">The sequence shown here is derived from an EMBL/GenBank/DDBJ whole genome shotgun (WGS) entry which is preliminary data.</text>
</comment>